<keyword evidence="2" id="KW-0521">NADP</keyword>
<comment type="similarity">
    <text evidence="1">Belongs to the aldo/keto reductase family.</text>
</comment>
<feature type="domain" description="NADP-dependent oxidoreductase" evidence="4">
    <location>
        <begin position="24"/>
        <end position="274"/>
    </location>
</feature>
<evidence type="ECO:0000256" key="3">
    <source>
        <dbReference type="ARBA" id="ARBA00023002"/>
    </source>
</evidence>
<dbReference type="InterPro" id="IPR023210">
    <property type="entry name" value="NADP_OxRdtase_dom"/>
</dbReference>
<evidence type="ECO:0000259" key="4">
    <source>
        <dbReference type="Pfam" id="PF00248"/>
    </source>
</evidence>
<evidence type="ECO:0000256" key="2">
    <source>
        <dbReference type="ARBA" id="ARBA00022857"/>
    </source>
</evidence>
<dbReference type="InterPro" id="IPR020471">
    <property type="entry name" value="AKR"/>
</dbReference>
<keyword evidence="3" id="KW-0560">Oxidoreductase</keyword>
<organism evidence="5 6">
    <name type="scientific">Coccomyxa subellipsoidea</name>
    <dbReference type="NCBI Taxonomy" id="248742"/>
    <lineage>
        <taxon>Eukaryota</taxon>
        <taxon>Viridiplantae</taxon>
        <taxon>Chlorophyta</taxon>
        <taxon>core chlorophytes</taxon>
        <taxon>Trebouxiophyceae</taxon>
        <taxon>Trebouxiophyceae incertae sedis</taxon>
        <taxon>Coccomyxaceae</taxon>
        <taxon>Coccomyxa</taxon>
    </lineage>
</organism>
<evidence type="ECO:0000256" key="1">
    <source>
        <dbReference type="ARBA" id="ARBA00007905"/>
    </source>
</evidence>
<evidence type="ECO:0000313" key="6">
    <source>
        <dbReference type="Proteomes" id="UP001491310"/>
    </source>
</evidence>
<comment type="caution">
    <text evidence="5">The sequence shown here is derived from an EMBL/GenBank/DDBJ whole genome shotgun (WGS) entry which is preliminary data.</text>
</comment>
<dbReference type="PANTHER" id="PTHR43827">
    <property type="entry name" value="2,5-DIKETO-D-GLUCONIC ACID REDUCTASE"/>
    <property type="match status" value="1"/>
</dbReference>
<dbReference type="PANTHER" id="PTHR43827:SF3">
    <property type="entry name" value="NADP-DEPENDENT OXIDOREDUCTASE DOMAIN-CONTAINING PROTEIN"/>
    <property type="match status" value="1"/>
</dbReference>
<dbReference type="InterPro" id="IPR018170">
    <property type="entry name" value="Aldo/ket_reductase_CS"/>
</dbReference>
<dbReference type="EMBL" id="JALJOT010000010">
    <property type="protein sequence ID" value="KAK9906388.1"/>
    <property type="molecule type" value="Genomic_DNA"/>
</dbReference>
<gene>
    <name evidence="5" type="ORF">WJX75_000981</name>
</gene>
<dbReference type="SUPFAM" id="SSF51430">
    <property type="entry name" value="NAD(P)-linked oxidoreductase"/>
    <property type="match status" value="1"/>
</dbReference>
<reference evidence="5 6" key="1">
    <citation type="journal article" date="2024" name="Nat. Commun.">
        <title>Phylogenomics reveals the evolutionary origins of lichenization in chlorophyte algae.</title>
        <authorList>
            <person name="Puginier C."/>
            <person name="Libourel C."/>
            <person name="Otte J."/>
            <person name="Skaloud P."/>
            <person name="Haon M."/>
            <person name="Grisel S."/>
            <person name="Petersen M."/>
            <person name="Berrin J.G."/>
            <person name="Delaux P.M."/>
            <person name="Dal Grande F."/>
            <person name="Keller J."/>
        </authorList>
    </citation>
    <scope>NUCLEOTIDE SEQUENCE [LARGE SCALE GENOMIC DNA]</scope>
    <source>
        <strain evidence="5 6">SAG 216-7</strain>
    </source>
</reference>
<dbReference type="Pfam" id="PF00248">
    <property type="entry name" value="Aldo_ket_red"/>
    <property type="match status" value="1"/>
</dbReference>
<evidence type="ECO:0000313" key="5">
    <source>
        <dbReference type="EMBL" id="KAK9906388.1"/>
    </source>
</evidence>
<dbReference type="PROSITE" id="PS00062">
    <property type="entry name" value="ALDOKETO_REDUCTASE_2"/>
    <property type="match status" value="1"/>
</dbReference>
<protein>
    <recommendedName>
        <fullName evidence="4">NADP-dependent oxidoreductase domain-containing protein</fullName>
    </recommendedName>
</protein>
<name>A0ABR2YJT8_9CHLO</name>
<dbReference type="InterPro" id="IPR036812">
    <property type="entry name" value="NAD(P)_OxRdtase_dom_sf"/>
</dbReference>
<dbReference type="PIRSF" id="PIRSF000097">
    <property type="entry name" value="AKR"/>
    <property type="match status" value="1"/>
</dbReference>
<sequence length="290" mass="32706">MTTNSKRSPRSIQLQNGVELPLVGLGTFKAHGQDLRNTIKRALDIGVRHIDTAAVYKNESEIADALEEAGIAREDVFITSKIGPHQHGTEKATLACEEILTRLRVEYLDLLLIHWPGVAKMDVKSVRNAHKRLETWRVVEDLYKAGRCKAIGVSNYEEGHLAELLEVAEIRPMVNQIEVHPRFQQTNLRTYCDERELAVIAYASLGCGDLLRHKVVLKVAKSHGKTAAQVLLRWGLQQGCAVIPKTVHDSYVEQYSEEALLSWQLSDDDMEELNVLEDGHKYCWNPAPIR</sequence>
<proteinExistence type="inferred from homology"/>
<dbReference type="CDD" id="cd19136">
    <property type="entry name" value="AKR_DrGR-like"/>
    <property type="match status" value="1"/>
</dbReference>
<dbReference type="Gene3D" id="3.20.20.100">
    <property type="entry name" value="NADP-dependent oxidoreductase domain"/>
    <property type="match status" value="1"/>
</dbReference>
<dbReference type="Proteomes" id="UP001491310">
    <property type="component" value="Unassembled WGS sequence"/>
</dbReference>
<accession>A0ABR2YJT8</accession>
<dbReference type="PRINTS" id="PR00069">
    <property type="entry name" value="ALDKETRDTASE"/>
</dbReference>
<keyword evidence="6" id="KW-1185">Reference proteome</keyword>